<dbReference type="UniPathway" id="UPA00865">
    <property type="reaction ID" value="UER00834"/>
</dbReference>
<evidence type="ECO:0000256" key="7">
    <source>
        <dbReference type="ARBA" id="ARBA00022801"/>
    </source>
</evidence>
<keyword evidence="9 10" id="KW-0119">Carbohydrate metabolism</keyword>
<comment type="similarity">
    <text evidence="4 10">Belongs to the HAD-like hydrolase superfamily. CbbY/CbbZ/Gph/YieH family.</text>
</comment>
<dbReference type="GO" id="GO:0005975">
    <property type="term" value="P:carbohydrate metabolic process"/>
    <property type="evidence" value="ECO:0007669"/>
    <property type="project" value="InterPro"/>
</dbReference>
<evidence type="ECO:0000256" key="10">
    <source>
        <dbReference type="HAMAP-Rule" id="MF_00495"/>
    </source>
</evidence>
<evidence type="ECO:0000256" key="1">
    <source>
        <dbReference type="ARBA" id="ARBA00000830"/>
    </source>
</evidence>
<comment type="catalytic activity">
    <reaction evidence="1 10">
        <text>2-phosphoglycolate + H2O = glycolate + phosphate</text>
        <dbReference type="Rhea" id="RHEA:14369"/>
        <dbReference type="ChEBI" id="CHEBI:15377"/>
        <dbReference type="ChEBI" id="CHEBI:29805"/>
        <dbReference type="ChEBI" id="CHEBI:43474"/>
        <dbReference type="ChEBI" id="CHEBI:58033"/>
        <dbReference type="EC" id="3.1.3.18"/>
    </reaction>
</comment>
<feature type="binding site" evidence="10">
    <location>
        <position position="179"/>
    </location>
    <ligand>
        <name>Mg(2+)</name>
        <dbReference type="ChEBI" id="CHEBI:18420"/>
    </ligand>
</feature>
<feature type="binding site" evidence="10">
    <location>
        <position position="17"/>
    </location>
    <ligand>
        <name>Mg(2+)</name>
        <dbReference type="ChEBI" id="CHEBI:18420"/>
    </ligand>
</feature>
<dbReference type="HAMAP" id="MF_00495">
    <property type="entry name" value="GPH_hydrolase_bact"/>
    <property type="match status" value="1"/>
</dbReference>
<evidence type="ECO:0000256" key="3">
    <source>
        <dbReference type="ARBA" id="ARBA00004818"/>
    </source>
</evidence>
<feature type="active site" description="Nucleophile" evidence="10">
    <location>
        <position position="17"/>
    </location>
</feature>
<dbReference type="Pfam" id="PF00702">
    <property type="entry name" value="Hydrolase"/>
    <property type="match status" value="1"/>
</dbReference>
<reference evidence="11 12" key="1">
    <citation type="submission" date="2016-07" db="EMBL/GenBank/DDBJ databases">
        <title>Draft Genome Sequence of Methylobrevis pamukkalensis PK2.</title>
        <authorList>
            <person name="Vasilenko O.V."/>
            <person name="Doronina N.V."/>
            <person name="Shmareva M.N."/>
            <person name="Tarlachkov S.V."/>
            <person name="Mustakhimov I."/>
            <person name="Trotsenko Y.A."/>
        </authorList>
    </citation>
    <scope>NUCLEOTIDE SEQUENCE [LARGE SCALE GENOMIC DNA]</scope>
    <source>
        <strain evidence="11 12">PK2</strain>
    </source>
</reference>
<evidence type="ECO:0000256" key="6">
    <source>
        <dbReference type="ARBA" id="ARBA00022723"/>
    </source>
</evidence>
<evidence type="ECO:0000313" key="11">
    <source>
        <dbReference type="EMBL" id="ODN69927.1"/>
    </source>
</evidence>
<dbReference type="PANTHER" id="PTHR43434">
    <property type="entry name" value="PHOSPHOGLYCOLATE PHOSPHATASE"/>
    <property type="match status" value="1"/>
</dbReference>
<evidence type="ECO:0000256" key="2">
    <source>
        <dbReference type="ARBA" id="ARBA00001946"/>
    </source>
</evidence>
<dbReference type="GO" id="GO:0046295">
    <property type="term" value="P:glycolate biosynthetic process"/>
    <property type="evidence" value="ECO:0007669"/>
    <property type="project" value="UniProtKB-UniRule"/>
</dbReference>
<dbReference type="GO" id="GO:0008967">
    <property type="term" value="F:phosphoglycolate phosphatase activity"/>
    <property type="evidence" value="ECO:0007669"/>
    <property type="project" value="UniProtKB-UniRule"/>
</dbReference>
<comment type="caution">
    <text evidence="11">The sequence shown here is derived from an EMBL/GenBank/DDBJ whole genome shotgun (WGS) entry which is preliminary data.</text>
</comment>
<comment type="cofactor">
    <cofactor evidence="2 10">
        <name>Mg(2+)</name>
        <dbReference type="ChEBI" id="CHEBI:18420"/>
    </cofactor>
</comment>
<protein>
    <recommendedName>
        <fullName evidence="5 10">Phosphoglycolate phosphatase</fullName>
        <shortName evidence="10">PGP</shortName>
        <shortName evidence="10">PGPase</shortName>
        <ecNumber evidence="5 10">3.1.3.18</ecNumber>
    </recommendedName>
</protein>
<dbReference type="GO" id="GO:0005829">
    <property type="term" value="C:cytosol"/>
    <property type="evidence" value="ECO:0007669"/>
    <property type="project" value="TreeGrafter"/>
</dbReference>
<dbReference type="Gene3D" id="3.40.50.1000">
    <property type="entry name" value="HAD superfamily/HAD-like"/>
    <property type="match status" value="1"/>
</dbReference>
<name>A0A1E3H0U7_9HYPH</name>
<comment type="pathway">
    <text evidence="3 10">Organic acid metabolism; glycolate biosynthesis; glycolate from 2-phosphoglycolate: step 1/1.</text>
</comment>
<dbReference type="SUPFAM" id="SSF56784">
    <property type="entry name" value="HAD-like"/>
    <property type="match status" value="1"/>
</dbReference>
<dbReference type="InterPro" id="IPR023198">
    <property type="entry name" value="PGP-like_dom2"/>
</dbReference>
<evidence type="ECO:0000256" key="4">
    <source>
        <dbReference type="ARBA" id="ARBA00006171"/>
    </source>
</evidence>
<dbReference type="PRINTS" id="PR00413">
    <property type="entry name" value="HADHALOGNASE"/>
</dbReference>
<dbReference type="NCBIfam" id="TIGR01549">
    <property type="entry name" value="HAD-SF-IA-v1"/>
    <property type="match status" value="1"/>
</dbReference>
<dbReference type="SFLD" id="SFLDG01135">
    <property type="entry name" value="C1.5.6:_HAD__Beta-PGM__Phospha"/>
    <property type="match status" value="1"/>
</dbReference>
<organism evidence="11 12">
    <name type="scientific">Methylobrevis pamukkalensis</name>
    <dbReference type="NCBI Taxonomy" id="1439726"/>
    <lineage>
        <taxon>Bacteria</taxon>
        <taxon>Pseudomonadati</taxon>
        <taxon>Pseudomonadota</taxon>
        <taxon>Alphaproteobacteria</taxon>
        <taxon>Hyphomicrobiales</taxon>
        <taxon>Pleomorphomonadaceae</taxon>
        <taxon>Methylobrevis</taxon>
    </lineage>
</organism>
<sequence>MNELPGEGRRPDAVLFDLDGTLIDSLPDLADALDDLLGLEGHARLGEARVRPMIGHGVEKLVQRGFAAHGIALDGAPLAAMADRFRAIYEPRATRLTRLYPHVEDAVRALAASGMPMAVCTNKPTAVSREILADFGLADIFPVVVGGDFGPPRKPAPDLVLVTAQLLGVHPANCLFVGDSPADVGAARAAGMPVIVVGYGYTAIAPADLGADRVIADFRDLGVARPGAGRAAE</sequence>
<dbReference type="Proteomes" id="UP000094622">
    <property type="component" value="Unassembled WGS sequence"/>
</dbReference>
<dbReference type="SFLD" id="SFLDS00003">
    <property type="entry name" value="Haloacid_Dehalogenase"/>
    <property type="match status" value="1"/>
</dbReference>
<feature type="binding site" evidence="10">
    <location>
        <position position="19"/>
    </location>
    <ligand>
        <name>Mg(2+)</name>
        <dbReference type="ChEBI" id="CHEBI:18420"/>
    </ligand>
</feature>
<dbReference type="FunFam" id="3.40.50.1000:FF:000022">
    <property type="entry name" value="Phosphoglycolate phosphatase"/>
    <property type="match status" value="1"/>
</dbReference>
<dbReference type="EMBL" id="MCRJ01000068">
    <property type="protein sequence ID" value="ODN69927.1"/>
    <property type="molecule type" value="Genomic_DNA"/>
</dbReference>
<keyword evidence="8 10" id="KW-0460">Magnesium</keyword>
<gene>
    <name evidence="11" type="primary">gph_3</name>
    <name evidence="11" type="ORF">A6302_02753</name>
</gene>
<comment type="function">
    <text evidence="10">Specifically catalyzes the dephosphorylation of 2-phosphoglycolate. Is involved in the dissimilation of the intracellular 2-phosphoglycolate formed during the DNA repair of 3'-phosphoglycolate ends, a major class of DNA lesions induced by oxidative stress.</text>
</comment>
<evidence type="ECO:0000256" key="9">
    <source>
        <dbReference type="ARBA" id="ARBA00023277"/>
    </source>
</evidence>
<dbReference type="SFLD" id="SFLDG01129">
    <property type="entry name" value="C1.5:_HAD__Beta-PGM__Phosphata"/>
    <property type="match status" value="1"/>
</dbReference>
<evidence type="ECO:0000256" key="8">
    <source>
        <dbReference type="ARBA" id="ARBA00022842"/>
    </source>
</evidence>
<dbReference type="EC" id="3.1.3.18" evidence="5 10"/>
<dbReference type="Gene3D" id="1.10.150.240">
    <property type="entry name" value="Putative phosphatase, domain 2"/>
    <property type="match status" value="1"/>
</dbReference>
<dbReference type="GO" id="GO:0006281">
    <property type="term" value="P:DNA repair"/>
    <property type="evidence" value="ECO:0007669"/>
    <property type="project" value="TreeGrafter"/>
</dbReference>
<dbReference type="AlphaFoldDB" id="A0A1E3H0U7"/>
<dbReference type="InterPro" id="IPR037512">
    <property type="entry name" value="PGPase_prok"/>
</dbReference>
<keyword evidence="6 10" id="KW-0479">Metal-binding</keyword>
<dbReference type="OrthoDB" id="9793014at2"/>
<keyword evidence="12" id="KW-1185">Reference proteome</keyword>
<dbReference type="InterPro" id="IPR036412">
    <property type="entry name" value="HAD-like_sf"/>
</dbReference>
<dbReference type="NCBIfam" id="TIGR01449">
    <property type="entry name" value="PGP_bact"/>
    <property type="match status" value="1"/>
</dbReference>
<evidence type="ECO:0000313" key="12">
    <source>
        <dbReference type="Proteomes" id="UP000094622"/>
    </source>
</evidence>
<evidence type="ECO:0000256" key="5">
    <source>
        <dbReference type="ARBA" id="ARBA00013078"/>
    </source>
</evidence>
<dbReference type="NCBIfam" id="TIGR01509">
    <property type="entry name" value="HAD-SF-IA-v3"/>
    <property type="match status" value="1"/>
</dbReference>
<keyword evidence="7 10" id="KW-0378">Hydrolase</keyword>
<dbReference type="InterPro" id="IPR050155">
    <property type="entry name" value="HAD-like_hydrolase_sf"/>
</dbReference>
<proteinExistence type="inferred from homology"/>
<dbReference type="GO" id="GO:0046872">
    <property type="term" value="F:metal ion binding"/>
    <property type="evidence" value="ECO:0007669"/>
    <property type="project" value="UniProtKB-KW"/>
</dbReference>
<dbReference type="InterPro" id="IPR023214">
    <property type="entry name" value="HAD_sf"/>
</dbReference>
<dbReference type="InterPro" id="IPR006439">
    <property type="entry name" value="HAD-SF_hydro_IA"/>
</dbReference>
<dbReference type="RefSeq" id="WP_069307270.1">
    <property type="nucleotide sequence ID" value="NZ_MCRJ01000068.1"/>
</dbReference>
<dbReference type="PANTHER" id="PTHR43434:SF1">
    <property type="entry name" value="PHOSPHOGLYCOLATE PHOSPHATASE"/>
    <property type="match status" value="1"/>
</dbReference>
<accession>A0A1E3H0U7</accession>